<dbReference type="EMBL" id="CP120682">
    <property type="protein sequence ID" value="WKN36563.1"/>
    <property type="molecule type" value="Genomic_DNA"/>
</dbReference>
<dbReference type="InterPro" id="IPR001647">
    <property type="entry name" value="HTH_TetR"/>
</dbReference>
<dbReference type="PANTHER" id="PTHR47506:SF1">
    <property type="entry name" value="HTH-TYPE TRANSCRIPTIONAL REGULATOR YJDC"/>
    <property type="match status" value="1"/>
</dbReference>
<dbReference type="GO" id="GO:0003677">
    <property type="term" value="F:DNA binding"/>
    <property type="evidence" value="ECO:0007669"/>
    <property type="project" value="UniProtKB-UniRule"/>
</dbReference>
<keyword evidence="3" id="KW-0804">Transcription</keyword>
<feature type="DNA-binding region" description="H-T-H motif" evidence="4">
    <location>
        <begin position="24"/>
        <end position="43"/>
    </location>
</feature>
<proteinExistence type="predicted"/>
<organism evidence="6">
    <name type="scientific">Roseihalotalea indica</name>
    <dbReference type="NCBI Taxonomy" id="2867963"/>
    <lineage>
        <taxon>Bacteria</taxon>
        <taxon>Pseudomonadati</taxon>
        <taxon>Bacteroidota</taxon>
        <taxon>Cytophagia</taxon>
        <taxon>Cytophagales</taxon>
        <taxon>Catalimonadaceae</taxon>
        <taxon>Roseihalotalea</taxon>
    </lineage>
</organism>
<evidence type="ECO:0000313" key="6">
    <source>
        <dbReference type="EMBL" id="WKN36563.1"/>
    </source>
</evidence>
<keyword evidence="1" id="KW-0805">Transcription regulation</keyword>
<gene>
    <name evidence="6" type="ORF">K4G66_29825</name>
</gene>
<feature type="domain" description="HTH tetR-type" evidence="5">
    <location>
        <begin position="1"/>
        <end position="61"/>
    </location>
</feature>
<sequence length="186" mass="21638">METREKLVYLADQMIRKRGYNAFSYKDLSVPMHVRNAAIHYYFPTKADLGIAVIDQTIQRFAQNKAAWEKLPESEQLRMFAQMYAHDQDIDLICLMGSLSPNYQTLPEKMQAKVKQMGEDILDWLTNCLNHGRERGLLHFNGEPYDRALLVVSTLLSALLLSRVLGEDTYERMHQQVLRDVIIENF</sequence>
<evidence type="ECO:0000256" key="3">
    <source>
        <dbReference type="ARBA" id="ARBA00023163"/>
    </source>
</evidence>
<dbReference type="Gene3D" id="1.10.357.10">
    <property type="entry name" value="Tetracycline Repressor, domain 2"/>
    <property type="match status" value="1"/>
</dbReference>
<protein>
    <submittedName>
        <fullName evidence="6">TetR family transcriptional regulator</fullName>
    </submittedName>
</protein>
<evidence type="ECO:0000256" key="2">
    <source>
        <dbReference type="ARBA" id="ARBA00023125"/>
    </source>
</evidence>
<keyword evidence="2 4" id="KW-0238">DNA-binding</keyword>
<dbReference type="InterPro" id="IPR009057">
    <property type="entry name" value="Homeodomain-like_sf"/>
</dbReference>
<evidence type="ECO:0000256" key="1">
    <source>
        <dbReference type="ARBA" id="ARBA00023015"/>
    </source>
</evidence>
<dbReference type="PROSITE" id="PS50977">
    <property type="entry name" value="HTH_TETR_2"/>
    <property type="match status" value="1"/>
</dbReference>
<dbReference type="InterPro" id="IPR036271">
    <property type="entry name" value="Tet_transcr_reg_TetR-rel_C_sf"/>
</dbReference>
<evidence type="ECO:0000256" key="4">
    <source>
        <dbReference type="PROSITE-ProRule" id="PRU00335"/>
    </source>
</evidence>
<dbReference type="AlphaFoldDB" id="A0AA49JDA4"/>
<accession>A0AA49JDA4</accession>
<evidence type="ECO:0000259" key="5">
    <source>
        <dbReference type="PROSITE" id="PS50977"/>
    </source>
</evidence>
<dbReference type="SUPFAM" id="SSF48498">
    <property type="entry name" value="Tetracyclin repressor-like, C-terminal domain"/>
    <property type="match status" value="1"/>
</dbReference>
<name>A0AA49JDA4_9BACT</name>
<reference evidence="6" key="1">
    <citation type="journal article" date="2023" name="Comput. Struct. Biotechnol. J.">
        <title>Discovery of a novel marine Bacteroidetes with a rich repertoire of carbohydrate-active enzymes.</title>
        <authorList>
            <person name="Chen B."/>
            <person name="Liu G."/>
            <person name="Chen Q."/>
            <person name="Wang H."/>
            <person name="Liu L."/>
            <person name="Tang K."/>
        </authorList>
    </citation>
    <scope>NUCLEOTIDE SEQUENCE</scope>
    <source>
        <strain evidence="6">TK19036</strain>
    </source>
</reference>
<reference evidence="6" key="2">
    <citation type="journal article" date="2024" name="Antonie Van Leeuwenhoek">
        <title>Roseihalotalea indica gen. nov., sp. nov., a halophilic Bacteroidetes from mesopelagic Southwest Indian Ocean with higher carbohydrate metabolic potential.</title>
        <authorList>
            <person name="Chen B."/>
            <person name="Zhang M."/>
            <person name="Lin D."/>
            <person name="Ye J."/>
            <person name="Tang K."/>
        </authorList>
    </citation>
    <scope>NUCLEOTIDE SEQUENCE</scope>
    <source>
        <strain evidence="6">TK19036</strain>
    </source>
</reference>
<dbReference type="PANTHER" id="PTHR47506">
    <property type="entry name" value="TRANSCRIPTIONAL REGULATORY PROTEIN"/>
    <property type="match status" value="1"/>
</dbReference>
<dbReference type="SUPFAM" id="SSF46689">
    <property type="entry name" value="Homeodomain-like"/>
    <property type="match status" value="1"/>
</dbReference>